<feature type="transmembrane region" description="Helical" evidence="1">
    <location>
        <begin position="80"/>
        <end position="104"/>
    </location>
</feature>
<sequence>MVRLEDLTVGTVAGIIAAGVFVAQLILPMLVILILVGLLRNENSAATWSVVGRALHSSHWPTILRTDTASAKGVRGSVRFIALLQLLLVLLVSIASIVTPLGLYESVLAGNGAEEVPFNYAKDETTIGLGTLPRNNALGFSRWCWDFVPKVCPFSETIIEETRNATNYQGQLPLGYDDRIPKNYTEIYSAGVSKLGRTVSSIFDIQWRTYKTIPENEYGWKGNTTRIVGDYRHLSQMVLNDRWDVVDGLVVDTKTGGIGFRNHTVPTPTPYGSAWEEDILFIDPETACVDLNITLDFALQDPDEIYVDYLVLTDRGGFADMNKAMPWFDANKTWENADLKGRAKLAGWLANALTMVYLNVTNPKSERYTKAFQYLESEVNKTFPLETKGLGSFRPRHDQLMLKETYGDFLNLSTALNGSLLGGNTSYPNPFKISTANFSEIAIECSNANPRSYSNMSNIAVGCGMLLGAARRKDGTSSLFFDPGSEWTVPLYSCATAAKATIKTVSFRYNGTAGLSSLKIDDIRPKQYAKDEDKPLWAVEKSALRLNYANPVWGITIPEHANHPNITTARQEHLYLPGYVDPSDIGAPTNGAQNLPGVDFYSRIIGFIYEFDTVDVSASWGIPDYTGRSNMALYNKWQQLSRNPEDAARIINLIWTDISANAVVGTKGHLPSPPLQNLAKRDEPQSSVMVPVKLYTRRIQFKLVYGIPAFLALAVGAAIFAMALVFVCIGRAGPARLRRYLDQTSAGRIFTTFLYPNDCPPGAPKATWENLVGAKHIDVSGQVPRRVGPASGPAEVGVTGAPAGNIAYEKLDQAAISLHSLPSPQPYSPVNGGGGSAQEYFNGGGGQQYTYVPQASATLHPHGGGYTGFRSGAASPGPAA</sequence>
<evidence type="ECO:0000313" key="3">
    <source>
        <dbReference type="Proteomes" id="UP000800097"/>
    </source>
</evidence>
<name>A0A6A6JFV1_WESOR</name>
<proteinExistence type="predicted"/>
<organism evidence="2 3">
    <name type="scientific">Westerdykella ornata</name>
    <dbReference type="NCBI Taxonomy" id="318751"/>
    <lineage>
        <taxon>Eukaryota</taxon>
        <taxon>Fungi</taxon>
        <taxon>Dikarya</taxon>
        <taxon>Ascomycota</taxon>
        <taxon>Pezizomycotina</taxon>
        <taxon>Dothideomycetes</taxon>
        <taxon>Pleosporomycetidae</taxon>
        <taxon>Pleosporales</taxon>
        <taxon>Sporormiaceae</taxon>
        <taxon>Westerdykella</taxon>
    </lineage>
</organism>
<dbReference type="GeneID" id="54554201"/>
<evidence type="ECO:0000256" key="1">
    <source>
        <dbReference type="SAM" id="Phobius"/>
    </source>
</evidence>
<dbReference type="AlphaFoldDB" id="A0A6A6JFV1"/>
<dbReference type="Proteomes" id="UP000800097">
    <property type="component" value="Unassembled WGS sequence"/>
</dbReference>
<dbReference type="RefSeq" id="XP_033652572.1">
    <property type="nucleotide sequence ID" value="XM_033801026.1"/>
</dbReference>
<reference evidence="2" key="1">
    <citation type="journal article" date="2020" name="Stud. Mycol.">
        <title>101 Dothideomycetes genomes: a test case for predicting lifestyles and emergence of pathogens.</title>
        <authorList>
            <person name="Haridas S."/>
            <person name="Albert R."/>
            <person name="Binder M."/>
            <person name="Bloem J."/>
            <person name="Labutti K."/>
            <person name="Salamov A."/>
            <person name="Andreopoulos B."/>
            <person name="Baker S."/>
            <person name="Barry K."/>
            <person name="Bills G."/>
            <person name="Bluhm B."/>
            <person name="Cannon C."/>
            <person name="Castanera R."/>
            <person name="Culley D."/>
            <person name="Daum C."/>
            <person name="Ezra D."/>
            <person name="Gonzalez J."/>
            <person name="Henrissat B."/>
            <person name="Kuo A."/>
            <person name="Liang C."/>
            <person name="Lipzen A."/>
            <person name="Lutzoni F."/>
            <person name="Magnuson J."/>
            <person name="Mondo S."/>
            <person name="Nolan M."/>
            <person name="Ohm R."/>
            <person name="Pangilinan J."/>
            <person name="Park H.-J."/>
            <person name="Ramirez L."/>
            <person name="Alfaro M."/>
            <person name="Sun H."/>
            <person name="Tritt A."/>
            <person name="Yoshinaga Y."/>
            <person name="Zwiers L.-H."/>
            <person name="Turgeon B."/>
            <person name="Goodwin S."/>
            <person name="Spatafora J."/>
            <person name="Crous P."/>
            <person name="Grigoriev I."/>
        </authorList>
    </citation>
    <scope>NUCLEOTIDE SEQUENCE</scope>
    <source>
        <strain evidence="2">CBS 379.55</strain>
    </source>
</reference>
<keyword evidence="1" id="KW-0472">Membrane</keyword>
<feature type="transmembrane region" description="Helical" evidence="1">
    <location>
        <begin position="703"/>
        <end position="729"/>
    </location>
</feature>
<keyword evidence="3" id="KW-1185">Reference proteome</keyword>
<dbReference type="OrthoDB" id="3034003at2759"/>
<accession>A0A6A6JFV1</accession>
<feature type="transmembrane region" description="Helical" evidence="1">
    <location>
        <begin position="12"/>
        <end position="39"/>
    </location>
</feature>
<evidence type="ECO:0000313" key="2">
    <source>
        <dbReference type="EMBL" id="KAF2275033.1"/>
    </source>
</evidence>
<dbReference type="EMBL" id="ML986499">
    <property type="protein sequence ID" value="KAF2275033.1"/>
    <property type="molecule type" value="Genomic_DNA"/>
</dbReference>
<keyword evidence="1" id="KW-0812">Transmembrane</keyword>
<protein>
    <submittedName>
        <fullName evidence="2">Uncharacterized protein</fullName>
    </submittedName>
</protein>
<gene>
    <name evidence="2" type="ORF">EI97DRAFT_459669</name>
</gene>
<keyword evidence="1" id="KW-1133">Transmembrane helix</keyword>